<dbReference type="Gene3D" id="3.40.50.1000">
    <property type="entry name" value="HAD superfamily/HAD-like"/>
    <property type="match status" value="1"/>
</dbReference>
<evidence type="ECO:0000313" key="18">
    <source>
        <dbReference type="Proteomes" id="UP000243884"/>
    </source>
</evidence>
<sequence>MSDLNQQKFFAQDIDSVKQTLDSSEQGLSAQEAKQRLDKYGANEIREGEQKSTLQKFIDQFKDLMIIILLIAAGLSVALEGSEGLVDAIIILAVVLINAILGVIQENKAEDAINALKEMSSPKATVIRDGEQVAIDSREIVPGDVVVLEAGDVVPADLRLFKATSLQIEEAALTGESVPVTKELDLVAEDAGIGDRTNMAFSSTNVTYGRGQGIVTGTGMDTEVGNIAEMLEGAEGKTTPLQENLDSLTKFLTYAIVAIAVFIFVIGLFNGREWVEMLLTAISIAVAALPEGLPAITTIILALGTQKMSDRNALVRKLPAVETLGGTEVICSDKTGTLTQNKMTIEKVFYNGEMHDAAEDIDFNEPVFRIMNMANDTNINSNGELAGDPTETAMIQFGFDKGFDVREVLETQPRLGEVPFDSTRKMSSTFHPTSEAFKDQAPYVSMTKGAPDVLISNCNYYYDNGEIKELTEDVREKLLDTNHSMATQALRVLAMAFKYYDEEPANYDSETLENDLVFAGLIGEIDPERPEAKEAITKAKGAGIRTVMITGDHKDTAAAIAARLGIIDEGDDSSVTTGAHLDELSDEELAEKVEHYSVYARVSPQHKVRIVEAWQSHDKVVAMTGDGVNDAPSLKQSDIGIGMGITGTEVSKGASDMVLADDNFATIVTAVEEGRKVFSNIQKAVQFLLSANLGEVMTLFFATMLDWQILEPIHILWINLVTDTFPAIALGLEDAESDVMEHDPRGRKTDLLSGGVLASIIYQGLYEGGITLFVYWYAQHIMQVEHVDAEAMAFLTLAFIQLFHAYNSKSVFKSLFATNPFGNKWLNIGVLASTVLMLITVFVPGLNNAFGTNHLVGDPNSVTMWTVVILAAASIIVYTEIIKAILRATGYAEKAQSKTKSKK</sequence>
<name>A0A1W1YEH5_9LACT</name>
<dbReference type="FunFam" id="3.40.50.1000:FF:000001">
    <property type="entry name" value="Phospholipid-transporting ATPase IC"/>
    <property type="match status" value="1"/>
</dbReference>
<dbReference type="CDD" id="cd02089">
    <property type="entry name" value="P-type_ATPase_Ca_prok"/>
    <property type="match status" value="1"/>
</dbReference>
<dbReference type="PANTHER" id="PTHR43294">
    <property type="entry name" value="SODIUM/POTASSIUM-TRANSPORTING ATPASE SUBUNIT ALPHA"/>
    <property type="match status" value="1"/>
</dbReference>
<evidence type="ECO:0000256" key="15">
    <source>
        <dbReference type="SAM" id="Phobius"/>
    </source>
</evidence>
<dbReference type="InterPro" id="IPR023214">
    <property type="entry name" value="HAD_sf"/>
</dbReference>
<reference evidence="18" key="1">
    <citation type="submission" date="2017-04" db="EMBL/GenBank/DDBJ databases">
        <authorList>
            <person name="Varghese N."/>
            <person name="Submissions S."/>
        </authorList>
    </citation>
    <scope>NUCLEOTIDE SEQUENCE [LARGE SCALE GENOMIC DNA]</scope>
    <source>
        <strain evidence="18">DSM 21500</strain>
    </source>
</reference>
<evidence type="ECO:0000256" key="6">
    <source>
        <dbReference type="ARBA" id="ARBA00022692"/>
    </source>
</evidence>
<dbReference type="GO" id="GO:0005391">
    <property type="term" value="F:P-type sodium:potassium-exchanging transporter activity"/>
    <property type="evidence" value="ECO:0007669"/>
    <property type="project" value="TreeGrafter"/>
</dbReference>
<evidence type="ECO:0000256" key="9">
    <source>
        <dbReference type="ARBA" id="ARBA00022837"/>
    </source>
</evidence>
<keyword evidence="5" id="KW-0406">Ion transport</keyword>
<dbReference type="STRING" id="371602.SAMN04487984_0632"/>
<evidence type="ECO:0000256" key="7">
    <source>
        <dbReference type="ARBA" id="ARBA00022723"/>
    </source>
</evidence>
<dbReference type="GO" id="GO:0030007">
    <property type="term" value="P:intracellular potassium ion homeostasis"/>
    <property type="evidence" value="ECO:0007669"/>
    <property type="project" value="TreeGrafter"/>
</dbReference>
<dbReference type="GO" id="GO:0005388">
    <property type="term" value="F:P-type calcium transporter activity"/>
    <property type="evidence" value="ECO:0007669"/>
    <property type="project" value="UniProtKB-EC"/>
</dbReference>
<keyword evidence="5" id="KW-0813">Transport</keyword>
<dbReference type="Gene3D" id="3.40.1110.10">
    <property type="entry name" value="Calcium-transporting ATPase, cytoplasmic domain N"/>
    <property type="match status" value="1"/>
</dbReference>
<dbReference type="Pfam" id="PF00122">
    <property type="entry name" value="E1-E2_ATPase"/>
    <property type="match status" value="1"/>
</dbReference>
<dbReference type="InterPro" id="IPR001757">
    <property type="entry name" value="P_typ_ATPase"/>
</dbReference>
<feature type="transmembrane region" description="Helical" evidence="15">
    <location>
        <begin position="864"/>
        <end position="886"/>
    </location>
</feature>
<evidence type="ECO:0000256" key="13">
    <source>
        <dbReference type="ARBA" id="ARBA00023136"/>
    </source>
</evidence>
<feature type="domain" description="Cation-transporting P-type ATPase N-terminal" evidence="16">
    <location>
        <begin position="8"/>
        <end position="81"/>
    </location>
</feature>
<dbReference type="InterPro" id="IPR050510">
    <property type="entry name" value="Cation_transp_ATPase_P-type"/>
</dbReference>
<dbReference type="SUPFAM" id="SSF81660">
    <property type="entry name" value="Metal cation-transporting ATPase, ATP-binding domain N"/>
    <property type="match status" value="1"/>
</dbReference>
<dbReference type="GO" id="GO:1902600">
    <property type="term" value="P:proton transmembrane transport"/>
    <property type="evidence" value="ECO:0007669"/>
    <property type="project" value="TreeGrafter"/>
</dbReference>
<keyword evidence="18" id="KW-1185">Reference proteome</keyword>
<dbReference type="PROSITE" id="PS00154">
    <property type="entry name" value="ATPASE_E1_E2"/>
    <property type="match status" value="1"/>
</dbReference>
<keyword evidence="7" id="KW-0479">Metal-binding</keyword>
<dbReference type="FunFam" id="2.70.150.10:FF:000016">
    <property type="entry name" value="Calcium-transporting P-type ATPase putative"/>
    <property type="match status" value="1"/>
</dbReference>
<dbReference type="PANTHER" id="PTHR43294:SF20">
    <property type="entry name" value="P-TYPE ATPASE"/>
    <property type="match status" value="1"/>
</dbReference>
<keyword evidence="9" id="KW-0106">Calcium</keyword>
<organism evidence="17 18">
    <name type="scientific">Aerococcus suis</name>
    <dbReference type="NCBI Taxonomy" id="371602"/>
    <lineage>
        <taxon>Bacteria</taxon>
        <taxon>Bacillati</taxon>
        <taxon>Bacillota</taxon>
        <taxon>Bacilli</taxon>
        <taxon>Lactobacillales</taxon>
        <taxon>Aerococcaceae</taxon>
        <taxon>Aerococcus</taxon>
    </lineage>
</organism>
<evidence type="ECO:0000256" key="4">
    <source>
        <dbReference type="ARBA" id="ARBA00022475"/>
    </source>
</evidence>
<evidence type="ECO:0000259" key="16">
    <source>
        <dbReference type="SMART" id="SM00831"/>
    </source>
</evidence>
<evidence type="ECO:0000256" key="1">
    <source>
        <dbReference type="ARBA" id="ARBA00004651"/>
    </source>
</evidence>
<dbReference type="SUPFAM" id="SSF81653">
    <property type="entry name" value="Calcium ATPase, transduction domain A"/>
    <property type="match status" value="1"/>
</dbReference>
<dbReference type="SFLD" id="SFLDS00003">
    <property type="entry name" value="Haloacid_Dehalogenase"/>
    <property type="match status" value="1"/>
</dbReference>
<keyword evidence="6 15" id="KW-0812">Transmembrane</keyword>
<evidence type="ECO:0000256" key="3">
    <source>
        <dbReference type="ARBA" id="ARBA00012790"/>
    </source>
</evidence>
<dbReference type="Pfam" id="PF13246">
    <property type="entry name" value="Cation_ATPase"/>
    <property type="match status" value="1"/>
</dbReference>
<dbReference type="InterPro" id="IPR023298">
    <property type="entry name" value="ATPase_P-typ_TM_dom_sf"/>
</dbReference>
<protein>
    <recommendedName>
        <fullName evidence="3">P-type Ca(2+) transporter</fullName>
        <ecNumber evidence="3">7.2.2.10</ecNumber>
    </recommendedName>
</protein>
<feature type="transmembrane region" description="Helical" evidence="15">
    <location>
        <begin position="277"/>
        <end position="303"/>
    </location>
</feature>
<dbReference type="InterPro" id="IPR044492">
    <property type="entry name" value="P_typ_ATPase_HD_dom"/>
</dbReference>
<feature type="transmembrane region" description="Helical" evidence="15">
    <location>
        <begin position="85"/>
        <end position="104"/>
    </location>
</feature>
<keyword evidence="12 15" id="KW-1133">Transmembrane helix</keyword>
<dbReference type="GO" id="GO:0005524">
    <property type="term" value="F:ATP binding"/>
    <property type="evidence" value="ECO:0007669"/>
    <property type="project" value="UniProtKB-KW"/>
</dbReference>
<dbReference type="Pfam" id="PF00690">
    <property type="entry name" value="Cation_ATPase_N"/>
    <property type="match status" value="1"/>
</dbReference>
<dbReference type="GO" id="GO:0046872">
    <property type="term" value="F:metal ion binding"/>
    <property type="evidence" value="ECO:0007669"/>
    <property type="project" value="UniProtKB-KW"/>
</dbReference>
<dbReference type="InterPro" id="IPR036412">
    <property type="entry name" value="HAD-like_sf"/>
</dbReference>
<feature type="transmembrane region" description="Helical" evidence="15">
    <location>
        <begin position="251"/>
        <end position="271"/>
    </location>
</feature>
<dbReference type="Proteomes" id="UP000243884">
    <property type="component" value="Unassembled WGS sequence"/>
</dbReference>
<keyword evidence="13 15" id="KW-0472">Membrane</keyword>
<evidence type="ECO:0000256" key="5">
    <source>
        <dbReference type="ARBA" id="ARBA00022568"/>
    </source>
</evidence>
<keyword evidence="10" id="KW-0067">ATP-binding</keyword>
<dbReference type="GO" id="GO:0036376">
    <property type="term" value="P:sodium ion export across plasma membrane"/>
    <property type="evidence" value="ECO:0007669"/>
    <property type="project" value="TreeGrafter"/>
</dbReference>
<comment type="subcellular location">
    <subcellularLocation>
        <location evidence="1">Cell membrane</location>
        <topology evidence="1">Multi-pass membrane protein</topology>
    </subcellularLocation>
</comment>
<keyword evidence="11" id="KW-1278">Translocase</keyword>
<evidence type="ECO:0000256" key="2">
    <source>
        <dbReference type="ARBA" id="ARBA00005675"/>
    </source>
</evidence>
<dbReference type="InterPro" id="IPR023299">
    <property type="entry name" value="ATPase_P-typ_cyto_dom_N"/>
</dbReference>
<dbReference type="SFLD" id="SFLDG00002">
    <property type="entry name" value="C1.7:_P-type_atpase_like"/>
    <property type="match status" value="1"/>
</dbReference>
<dbReference type="GO" id="GO:0016887">
    <property type="term" value="F:ATP hydrolysis activity"/>
    <property type="evidence" value="ECO:0007669"/>
    <property type="project" value="InterPro"/>
</dbReference>
<dbReference type="GO" id="GO:0005886">
    <property type="term" value="C:plasma membrane"/>
    <property type="evidence" value="ECO:0007669"/>
    <property type="project" value="UniProtKB-SubCell"/>
</dbReference>
<keyword evidence="4" id="KW-1003">Cell membrane</keyword>
<dbReference type="RefSeq" id="WP_084098422.1">
    <property type="nucleotide sequence ID" value="NZ_FWXK01000002.1"/>
</dbReference>
<dbReference type="SUPFAM" id="SSF81665">
    <property type="entry name" value="Calcium ATPase, transmembrane domain M"/>
    <property type="match status" value="1"/>
</dbReference>
<evidence type="ECO:0000256" key="11">
    <source>
        <dbReference type="ARBA" id="ARBA00022967"/>
    </source>
</evidence>
<dbReference type="InterPro" id="IPR004014">
    <property type="entry name" value="ATPase_P-typ_cation-transptr_N"/>
</dbReference>
<feature type="transmembrane region" description="Helical" evidence="15">
    <location>
        <begin position="61"/>
        <end position="79"/>
    </location>
</feature>
<dbReference type="InterPro" id="IPR018303">
    <property type="entry name" value="ATPase_P-typ_P_site"/>
</dbReference>
<dbReference type="NCBIfam" id="TIGR01494">
    <property type="entry name" value="ATPase_P-type"/>
    <property type="match status" value="2"/>
</dbReference>
<dbReference type="AlphaFoldDB" id="A0A1W1YEH5"/>
<keyword evidence="5" id="KW-0109">Calcium transport</keyword>
<dbReference type="SMART" id="SM00831">
    <property type="entry name" value="Cation_ATPase_N"/>
    <property type="match status" value="1"/>
</dbReference>
<dbReference type="InterPro" id="IPR008250">
    <property type="entry name" value="ATPase_P-typ_transduc_dom_A_sf"/>
</dbReference>
<gene>
    <name evidence="17" type="ORF">SAMN04487984_0632</name>
</gene>
<evidence type="ECO:0000256" key="8">
    <source>
        <dbReference type="ARBA" id="ARBA00022741"/>
    </source>
</evidence>
<keyword evidence="8" id="KW-0547">Nucleotide-binding</keyword>
<comment type="similarity">
    <text evidence="2">Belongs to the cation transport ATPase (P-type) (TC 3.A.3) family. Type IIA subfamily.</text>
</comment>
<dbReference type="InterPro" id="IPR059000">
    <property type="entry name" value="ATPase_P-type_domA"/>
</dbReference>
<evidence type="ECO:0000313" key="17">
    <source>
        <dbReference type="EMBL" id="SMC34539.1"/>
    </source>
</evidence>
<dbReference type="InterPro" id="IPR006068">
    <property type="entry name" value="ATPase_P-typ_cation-transptr_C"/>
</dbReference>
<evidence type="ECO:0000256" key="10">
    <source>
        <dbReference type="ARBA" id="ARBA00022840"/>
    </source>
</evidence>
<dbReference type="PRINTS" id="PR00119">
    <property type="entry name" value="CATATPASE"/>
</dbReference>
<comment type="catalytic activity">
    <reaction evidence="14">
        <text>Ca(2+)(in) + ATP + H2O = Ca(2+)(out) + ADP + phosphate + H(+)</text>
        <dbReference type="Rhea" id="RHEA:18105"/>
        <dbReference type="ChEBI" id="CHEBI:15377"/>
        <dbReference type="ChEBI" id="CHEBI:15378"/>
        <dbReference type="ChEBI" id="CHEBI:29108"/>
        <dbReference type="ChEBI" id="CHEBI:30616"/>
        <dbReference type="ChEBI" id="CHEBI:43474"/>
        <dbReference type="ChEBI" id="CHEBI:456216"/>
        <dbReference type="EC" id="7.2.2.10"/>
    </reaction>
</comment>
<dbReference type="EC" id="7.2.2.10" evidence="3"/>
<dbReference type="EMBL" id="FWXK01000002">
    <property type="protein sequence ID" value="SMC34539.1"/>
    <property type="molecule type" value="Genomic_DNA"/>
</dbReference>
<feature type="transmembrane region" description="Helical" evidence="15">
    <location>
        <begin position="752"/>
        <end position="777"/>
    </location>
</feature>
<dbReference type="Gene3D" id="1.20.1110.10">
    <property type="entry name" value="Calcium-transporting ATPase, transmembrane domain"/>
    <property type="match status" value="1"/>
</dbReference>
<accession>A0A1W1YEH5</accession>
<dbReference type="GO" id="GO:1990573">
    <property type="term" value="P:potassium ion import across plasma membrane"/>
    <property type="evidence" value="ECO:0007669"/>
    <property type="project" value="TreeGrafter"/>
</dbReference>
<evidence type="ECO:0000256" key="12">
    <source>
        <dbReference type="ARBA" id="ARBA00022989"/>
    </source>
</evidence>
<feature type="transmembrane region" description="Helical" evidence="15">
    <location>
        <begin position="789"/>
        <end position="806"/>
    </location>
</feature>
<dbReference type="SFLD" id="SFLDF00027">
    <property type="entry name" value="p-type_atpase"/>
    <property type="match status" value="1"/>
</dbReference>
<dbReference type="Pfam" id="PF00689">
    <property type="entry name" value="Cation_ATPase_C"/>
    <property type="match status" value="1"/>
</dbReference>
<evidence type="ECO:0000256" key="14">
    <source>
        <dbReference type="ARBA" id="ARBA00048694"/>
    </source>
</evidence>
<feature type="transmembrane region" description="Helical" evidence="15">
    <location>
        <begin position="826"/>
        <end position="844"/>
    </location>
</feature>
<dbReference type="GO" id="GO:0006883">
    <property type="term" value="P:intracellular sodium ion homeostasis"/>
    <property type="evidence" value="ECO:0007669"/>
    <property type="project" value="TreeGrafter"/>
</dbReference>
<dbReference type="OrthoDB" id="9760364at2"/>
<dbReference type="FunFam" id="3.40.50.1000:FF:000028">
    <property type="entry name" value="Calcium-transporting P-type ATPase, putative"/>
    <property type="match status" value="1"/>
</dbReference>
<dbReference type="PRINTS" id="PR00120">
    <property type="entry name" value="HATPASE"/>
</dbReference>
<dbReference type="Gene3D" id="2.70.150.10">
    <property type="entry name" value="Calcium-transporting ATPase, cytoplasmic transduction domain A"/>
    <property type="match status" value="1"/>
</dbReference>
<proteinExistence type="inferred from homology"/>
<dbReference type="SUPFAM" id="SSF56784">
    <property type="entry name" value="HAD-like"/>
    <property type="match status" value="1"/>
</dbReference>